<dbReference type="AlphaFoldDB" id="X0WXC8"/>
<comment type="caution">
    <text evidence="1">The sequence shown here is derived from an EMBL/GenBank/DDBJ whole genome shotgun (WGS) entry which is preliminary data.</text>
</comment>
<organism evidence="1">
    <name type="scientific">marine sediment metagenome</name>
    <dbReference type="NCBI Taxonomy" id="412755"/>
    <lineage>
        <taxon>unclassified sequences</taxon>
        <taxon>metagenomes</taxon>
        <taxon>ecological metagenomes</taxon>
    </lineage>
</organism>
<dbReference type="EMBL" id="BARS01041724">
    <property type="protein sequence ID" value="GAG35350.1"/>
    <property type="molecule type" value="Genomic_DNA"/>
</dbReference>
<gene>
    <name evidence="1" type="ORF">S01H1_63409</name>
</gene>
<name>X0WXC8_9ZZZZ</name>
<reference evidence="1" key="1">
    <citation type="journal article" date="2014" name="Front. Microbiol.">
        <title>High frequency of phylogenetically diverse reductive dehalogenase-homologous genes in deep subseafloor sedimentary metagenomes.</title>
        <authorList>
            <person name="Kawai M."/>
            <person name="Futagami T."/>
            <person name="Toyoda A."/>
            <person name="Takaki Y."/>
            <person name="Nishi S."/>
            <person name="Hori S."/>
            <person name="Arai W."/>
            <person name="Tsubouchi T."/>
            <person name="Morono Y."/>
            <person name="Uchiyama I."/>
            <person name="Ito T."/>
            <person name="Fujiyama A."/>
            <person name="Inagaki F."/>
            <person name="Takami H."/>
        </authorList>
    </citation>
    <scope>NUCLEOTIDE SEQUENCE</scope>
    <source>
        <strain evidence="1">Expedition CK06-06</strain>
    </source>
</reference>
<evidence type="ECO:0000313" key="1">
    <source>
        <dbReference type="EMBL" id="GAG35350.1"/>
    </source>
</evidence>
<accession>X0WXC8</accession>
<proteinExistence type="predicted"/>
<protein>
    <submittedName>
        <fullName evidence="1">Uncharacterized protein</fullName>
    </submittedName>
</protein>
<sequence>MKNLAKFRNIILAAVVMMTAFVCHSPVAAAEKPAYVQPPVRLNAALVVPDG</sequence>
<feature type="non-terminal residue" evidence="1">
    <location>
        <position position="51"/>
    </location>
</feature>